<evidence type="ECO:0000256" key="6">
    <source>
        <dbReference type="SAM" id="MobiDB-lite"/>
    </source>
</evidence>
<feature type="transmembrane region" description="Helical" evidence="7">
    <location>
        <begin position="21"/>
        <end position="38"/>
    </location>
</feature>
<dbReference type="Pfam" id="PF07690">
    <property type="entry name" value="MFS_1"/>
    <property type="match status" value="1"/>
</dbReference>
<dbReference type="PANTHER" id="PTHR23504:SF117">
    <property type="entry name" value="MAJOR FACILITATOR SUPERFAMILY PROTEIN"/>
    <property type="match status" value="1"/>
</dbReference>
<feature type="transmembrane region" description="Helical" evidence="7">
    <location>
        <begin position="149"/>
        <end position="171"/>
    </location>
</feature>
<feature type="transmembrane region" description="Helical" evidence="7">
    <location>
        <begin position="990"/>
        <end position="1010"/>
    </location>
</feature>
<dbReference type="InterPro" id="IPR036259">
    <property type="entry name" value="MFS_trans_sf"/>
</dbReference>
<evidence type="ECO:0000256" key="5">
    <source>
        <dbReference type="ARBA" id="ARBA00023136"/>
    </source>
</evidence>
<feature type="compositionally biased region" description="Low complexity" evidence="6">
    <location>
        <begin position="470"/>
        <end position="483"/>
    </location>
</feature>
<comment type="caution">
    <text evidence="8">The sequence shown here is derived from an EMBL/GenBank/DDBJ whole genome shotgun (WGS) entry which is preliminary data.</text>
</comment>
<dbReference type="EMBL" id="JAEHOD010000005">
    <property type="protein sequence ID" value="KAG2452552.1"/>
    <property type="molecule type" value="Genomic_DNA"/>
</dbReference>
<evidence type="ECO:0000256" key="7">
    <source>
        <dbReference type="SAM" id="Phobius"/>
    </source>
</evidence>
<dbReference type="AlphaFoldDB" id="A0A835WSC4"/>
<dbReference type="InterPro" id="IPR011701">
    <property type="entry name" value="MFS"/>
</dbReference>
<evidence type="ECO:0000256" key="4">
    <source>
        <dbReference type="ARBA" id="ARBA00022989"/>
    </source>
</evidence>
<feature type="transmembrane region" description="Helical" evidence="7">
    <location>
        <begin position="887"/>
        <end position="906"/>
    </location>
</feature>
<feature type="compositionally biased region" description="Low complexity" evidence="6">
    <location>
        <begin position="356"/>
        <end position="370"/>
    </location>
</feature>
<dbReference type="SUPFAM" id="SSF103473">
    <property type="entry name" value="MFS general substrate transporter"/>
    <property type="match status" value="2"/>
</dbReference>
<organism evidence="8 9">
    <name type="scientific">Chlamydomonas schloesseri</name>
    <dbReference type="NCBI Taxonomy" id="2026947"/>
    <lineage>
        <taxon>Eukaryota</taxon>
        <taxon>Viridiplantae</taxon>
        <taxon>Chlorophyta</taxon>
        <taxon>core chlorophytes</taxon>
        <taxon>Chlorophyceae</taxon>
        <taxon>CS clade</taxon>
        <taxon>Chlamydomonadales</taxon>
        <taxon>Chlamydomonadaceae</taxon>
        <taxon>Chlamydomonas</taxon>
    </lineage>
</organism>
<dbReference type="GO" id="GO:0016020">
    <property type="term" value="C:membrane"/>
    <property type="evidence" value="ECO:0007669"/>
    <property type="project" value="UniProtKB-SubCell"/>
</dbReference>
<feature type="compositionally biased region" description="Low complexity" evidence="6">
    <location>
        <begin position="612"/>
        <end position="622"/>
    </location>
</feature>
<feature type="transmembrane region" description="Helical" evidence="7">
    <location>
        <begin position="58"/>
        <end position="80"/>
    </location>
</feature>
<feature type="compositionally biased region" description="Low complexity" evidence="6">
    <location>
        <begin position="512"/>
        <end position="524"/>
    </location>
</feature>
<feature type="region of interest" description="Disordered" evidence="6">
    <location>
        <begin position="512"/>
        <end position="543"/>
    </location>
</feature>
<accession>A0A835WSC4</accession>
<evidence type="ECO:0000313" key="8">
    <source>
        <dbReference type="EMBL" id="KAG2452552.1"/>
    </source>
</evidence>
<feature type="region of interest" description="Disordered" evidence="6">
    <location>
        <begin position="356"/>
        <end position="411"/>
    </location>
</feature>
<dbReference type="PANTHER" id="PTHR23504">
    <property type="entry name" value="MAJOR FACILITATOR SUPERFAMILY DOMAIN-CONTAINING PROTEIN 10"/>
    <property type="match status" value="1"/>
</dbReference>
<keyword evidence="3 7" id="KW-0812">Transmembrane</keyword>
<evidence type="ECO:0000256" key="1">
    <source>
        <dbReference type="ARBA" id="ARBA00004141"/>
    </source>
</evidence>
<keyword evidence="9" id="KW-1185">Reference proteome</keyword>
<feature type="compositionally biased region" description="Gly residues" evidence="6">
    <location>
        <begin position="670"/>
        <end position="681"/>
    </location>
</feature>
<protein>
    <recommendedName>
        <fullName evidence="10">Major facilitator superfamily (MFS) profile domain-containing protein</fullName>
    </recommendedName>
</protein>
<dbReference type="GO" id="GO:0022857">
    <property type="term" value="F:transmembrane transporter activity"/>
    <property type="evidence" value="ECO:0007669"/>
    <property type="project" value="InterPro"/>
</dbReference>
<feature type="region of interest" description="Disordered" evidence="6">
    <location>
        <begin position="242"/>
        <end position="306"/>
    </location>
</feature>
<feature type="transmembrane region" description="Helical" evidence="7">
    <location>
        <begin position="195"/>
        <end position="217"/>
    </location>
</feature>
<feature type="region of interest" description="Disordered" evidence="6">
    <location>
        <begin position="773"/>
        <end position="805"/>
    </location>
</feature>
<feature type="compositionally biased region" description="Basic and acidic residues" evidence="6">
    <location>
        <begin position="245"/>
        <end position="254"/>
    </location>
</feature>
<evidence type="ECO:0000313" key="9">
    <source>
        <dbReference type="Proteomes" id="UP000613740"/>
    </source>
</evidence>
<gene>
    <name evidence="8" type="ORF">HYH02_002789</name>
</gene>
<keyword evidence="2" id="KW-0813">Transport</keyword>
<dbReference type="Gene3D" id="1.20.1250.20">
    <property type="entry name" value="MFS general substrate transporter like domains"/>
    <property type="match status" value="2"/>
</dbReference>
<sequence>MPWYKDSLPWRQVLSLSSANFSQAVMLTTPFTIGVFMVRDFEAAKHGGNEAEVDEQRVGRLTGLLAGIFSFSGFLTAYAWGCASNYVGRKPVIALGNAVSFISILWFGLSGSYASAMAARAFGGFLNGILGAWKCMIGESTDTLLQGKFFGYMSLAWGLGCIAGPAMGGAFSRPCSRAPHMPGCGEHGLFRVRPYFLACLVGSTTILAAFLLSAFMLEETLPPELQEKGLWVKLRRWRQGRKAARAQDAKERQRLTSAEGEALGRSDSAGDGMDARAERRRRRQRKSRRCHGVAGQGEEAGPGTDAAGVGAAVEVAVAGVEEEARLLLGYGGCRSDQAPSAAAGAAAADDATAAGLCRSSSSGSETDSSSLVDVDLHGSDVEGRGRAGRAQLPGAPAPPPALQPCPSATGSTNRMRHLLRLTSRTFISGNPFSRGGSWRRGAGSGSGRRTGGGSDTEAAADSDKEPPLPWAAHSPAASPRAAGGIAASTAALLPPSPPPTTTAVGGGKALAAAAPSPLRGPAGADCDAGHHGTSRAHHHRPGDMESEAVPLLAAGAAGGELSGMGAAAAVAPAPSAAALDLVPAGCSEREARAPGPCHSHSDSSGSSGSGVDGVLSTAPGSGSDCGSGSGSGSGSGDDAPPPAGGAARRGGDSSAEEAPAAADAEPASGGRTGSGCKGSGQSGEEPWSGPQTPLATLHEDSSHHGGSHGLGSSWPADPSHPEHQQAQQMKQLEPNGKPQQVEYSCLLKPGDSAAHHRHHHHHHLPNHELELVDAGPASSGAGGPGDPPGPAAATAAAVLPPPPPPPGSWYRDRQVVLTILGYGATALLFCAVDEVFPIYAAAPLTSGGLGMREEQIAPPLMFFGAVLMPYSLYGYPWLQRKVGTLRLTRLGLLFSAATCLLLPLVADVRVASKAGALVLLYGGMVVKAFAQCSAFTGSIIAVNAAPSQEQLGAVNGVGQTLAALVRGVGPALGGILWAASLGLHTAGQQFLTFVIIALVAIANFFLYAFVKLPNLK</sequence>
<proteinExistence type="predicted"/>
<keyword evidence="4 7" id="KW-1133">Transmembrane helix</keyword>
<evidence type="ECO:0000256" key="2">
    <source>
        <dbReference type="ARBA" id="ARBA00022448"/>
    </source>
</evidence>
<feature type="transmembrane region" description="Helical" evidence="7">
    <location>
        <begin position="963"/>
        <end position="984"/>
    </location>
</feature>
<reference evidence="8" key="1">
    <citation type="journal article" date="2020" name="bioRxiv">
        <title>Comparative genomics of Chlamydomonas.</title>
        <authorList>
            <person name="Craig R.J."/>
            <person name="Hasan A.R."/>
            <person name="Ness R.W."/>
            <person name="Keightley P.D."/>
        </authorList>
    </citation>
    <scope>NUCLEOTIDE SEQUENCE</scope>
    <source>
        <strain evidence="8">CCAP 11/173</strain>
    </source>
</reference>
<dbReference type="OrthoDB" id="10262656at2759"/>
<feature type="transmembrane region" description="Helical" evidence="7">
    <location>
        <begin position="92"/>
        <end position="111"/>
    </location>
</feature>
<comment type="subcellular location">
    <subcellularLocation>
        <location evidence="1">Membrane</location>
        <topology evidence="1">Multi-pass membrane protein</topology>
    </subcellularLocation>
</comment>
<feature type="compositionally biased region" description="Gly residues" evidence="6">
    <location>
        <begin position="442"/>
        <end position="454"/>
    </location>
</feature>
<evidence type="ECO:0008006" key="10">
    <source>
        <dbReference type="Google" id="ProtNLM"/>
    </source>
</evidence>
<feature type="compositionally biased region" description="Low complexity" evidence="6">
    <location>
        <begin position="652"/>
        <end position="669"/>
    </location>
</feature>
<evidence type="ECO:0000256" key="3">
    <source>
        <dbReference type="ARBA" id="ARBA00022692"/>
    </source>
</evidence>
<feature type="compositionally biased region" description="Basic and acidic residues" evidence="6">
    <location>
        <begin position="374"/>
        <end position="385"/>
    </location>
</feature>
<feature type="region of interest" description="Disordered" evidence="6">
    <location>
        <begin position="588"/>
        <end position="738"/>
    </location>
</feature>
<feature type="compositionally biased region" description="Gly residues" evidence="6">
    <location>
        <begin position="623"/>
        <end position="635"/>
    </location>
</feature>
<keyword evidence="5 7" id="KW-0472">Membrane</keyword>
<feature type="transmembrane region" description="Helical" evidence="7">
    <location>
        <begin position="856"/>
        <end position="875"/>
    </location>
</feature>
<name>A0A835WSC4_9CHLO</name>
<dbReference type="Proteomes" id="UP000613740">
    <property type="component" value="Unassembled WGS sequence"/>
</dbReference>
<feature type="compositionally biased region" description="Basic residues" evidence="6">
    <location>
        <begin position="278"/>
        <end position="291"/>
    </location>
</feature>
<feature type="region of interest" description="Disordered" evidence="6">
    <location>
        <begin position="429"/>
        <end position="483"/>
    </location>
</feature>